<reference evidence="1 2" key="1">
    <citation type="submission" date="2015-09" db="EMBL/GenBank/DDBJ databases">
        <authorList>
            <consortium name="Pathogen Informatics"/>
        </authorList>
    </citation>
    <scope>NUCLEOTIDE SEQUENCE [LARGE SCALE GENOMIC DNA]</scope>
    <source>
        <strain evidence="1 2">2789STDY5608854</strain>
    </source>
</reference>
<dbReference type="Proteomes" id="UP000095746">
    <property type="component" value="Unassembled WGS sequence"/>
</dbReference>
<protein>
    <submittedName>
        <fullName evidence="1">Uncharacterized protein</fullName>
    </submittedName>
</protein>
<dbReference type="AlphaFoldDB" id="A0A174UI27"/>
<gene>
    <name evidence="1" type="ORF">ERS852411_04125</name>
</gene>
<name>A0A174UI27_FLAPL</name>
<accession>A0A174UI27</accession>
<proteinExistence type="predicted"/>
<dbReference type="EMBL" id="CYZT01000784">
    <property type="protein sequence ID" value="CUQ22224.1"/>
    <property type="molecule type" value="Genomic_DNA"/>
</dbReference>
<evidence type="ECO:0000313" key="2">
    <source>
        <dbReference type="Proteomes" id="UP000095746"/>
    </source>
</evidence>
<evidence type="ECO:0000313" key="1">
    <source>
        <dbReference type="EMBL" id="CUQ22224.1"/>
    </source>
</evidence>
<organism evidence="1 2">
    <name type="scientific">Flavonifractor plautii</name>
    <name type="common">Fusobacterium plautii</name>
    <dbReference type="NCBI Taxonomy" id="292800"/>
    <lineage>
        <taxon>Bacteria</taxon>
        <taxon>Bacillati</taxon>
        <taxon>Bacillota</taxon>
        <taxon>Clostridia</taxon>
        <taxon>Eubacteriales</taxon>
        <taxon>Oscillospiraceae</taxon>
        <taxon>Flavonifractor</taxon>
    </lineage>
</organism>
<sequence length="257" mass="27046">MGRAGRGLGALVQLLEVLIVAGGHRQPAGRCNKLLGVQPLLPVCDTDQGAVVGGGIGVIQAKKAAHPGQGDKHPPVAQRGTHVLRLSGEAVGAGARVQVKHKHAVQAVEGKLVLSLCPLLPVGDSQVHPRHRPVEGGVGHIYVSVDPGGHGRQGQVQHLVVLRHQIDGDLIRLGRPGQQEAQEQRRRTQAGQIFLDAAHGAPPFPAKAVPFSSFRHEARRNGRMTPDFAVPPQGGSRRTASGITAALRLLYHETPAG</sequence>